<sequence>MKMEKYATTYYFPWVKKGLGNRIAEEDKLTTSEIQKDLWLTKHRAALFLEAHFLNTDTASQDGDEEKSTIIKTKEIQFVGPSDITQVLDQAISKVTPKPLSTSMPPQYLPYIEFWEPDFPWRFSPVKPNADNRIRPWLALLVCEKNLCAEKKSGDLNYVSFSISGEEVYKSIFPSQEDSWKTAHAQGFSKETPVFSRLLALRAGGDLKPFTEYVVFLVPAFETGRLAGLGFDTEKVKDTTAQAHAWESSFEEQKTMHPRPFDFPVYHSWSFVTGQDSFDKMAEDLRVWTEAKTFIDVDITKMGEGVSFDTLGEDERPERRSIQMPAAVSSLNRKDEQCFPAPDGTFREGTVYRRLKNLLSGSPVLIENKDILSGENEREEIGGVDDDPWVVPPLYGAKHIFATSVDERDNQKSGTSWFSQLNLDIHYRAVAGLGKKIVRKFQEEFVDRAWKQVEDIQALNVELYRRLASANVTTSLQNKVSVVMENGEKHPDYMSTMLQYFRGMPQTQEILRDRNIPRAYARASFQSMTEALARIQSSVDPKSIMQNIAEAQIFRLADYKIPELPSVHQFRSHTNSIFAILSKEIFDQYLTGYFDYQRLKIDEWHFQSTIPAETRTNPVRNDQDFENGLRIATVPKDNQEYLWHYLNYEATRTHCGEKQDLCMEIIRKFLDGEFSRHGILGVTRAYKNKYSVGSNPFHGTVLSNIVAVDDQLYAEAFGSEKGLTRIGGEDGWYFLSRRLLKNGQAIEVQYREHATSFFRDPLKEVALTPGELIGRLKREIDGIVTRSGSASGENYRFNLTGQWKQMMEKWKNFLGFGPNSNSLSQGYDILRERIYDYFKNTPIGFTLHLDKYDKKDMQCFDSIQDYIVFLRDCNDNGTNDYLRAWKQLDECVKVIEIRKDALNAAEIKERKNAERLKKEQTRQMQSNYNGFKDNLILERVREIVSEYMSEFFAETLSGRKLRESYVNELLRSKFPVMAYPIFPEPTYHYLRLLSDKFILPCVDALPDNSVVLMRTNESFVEAFLCGMNTEMGKELLWREYPTDQRGSYFRKFWDSETSREDIRNDNFFDVRPLHTWTGKIGENHASTKAGLLLFVVKGRLMKQYPMTKVYLHKASADKFKPGVITFAESADEADRSIIRPVSEAFLRDDIYVVGFKANFDQLLGNPAKGDYGYLLTFEEDVQDLSFEKNPTDSEQFIRAKDAAIAGMILKNDATLYGKHLSLFIPNPS</sequence>
<dbReference type="KEGG" id="pcre:NCTC12858_01027"/>
<gene>
    <name evidence="1" type="ORF">NCTC12858_01027</name>
</gene>
<evidence type="ECO:0000313" key="2">
    <source>
        <dbReference type="Proteomes" id="UP000249300"/>
    </source>
</evidence>
<protein>
    <submittedName>
        <fullName evidence="1">Uncharacterized protein</fullName>
    </submittedName>
</protein>
<organism evidence="1 2">
    <name type="scientific">Porphyromonas crevioricanis</name>
    <dbReference type="NCBI Taxonomy" id="393921"/>
    <lineage>
        <taxon>Bacteria</taxon>
        <taxon>Pseudomonadati</taxon>
        <taxon>Bacteroidota</taxon>
        <taxon>Bacteroidia</taxon>
        <taxon>Bacteroidales</taxon>
        <taxon>Porphyromonadaceae</taxon>
        <taxon>Porphyromonas</taxon>
    </lineage>
</organism>
<evidence type="ECO:0000313" key="1">
    <source>
        <dbReference type="EMBL" id="SQH73182.1"/>
    </source>
</evidence>
<dbReference type="EMBL" id="LS483447">
    <property type="protein sequence ID" value="SQH73182.1"/>
    <property type="molecule type" value="Genomic_DNA"/>
</dbReference>
<reference evidence="1 2" key="1">
    <citation type="submission" date="2018-06" db="EMBL/GenBank/DDBJ databases">
        <authorList>
            <consortium name="Pathogen Informatics"/>
            <person name="Doyle S."/>
        </authorList>
    </citation>
    <scope>NUCLEOTIDE SEQUENCE [LARGE SCALE GENOMIC DNA]</scope>
    <source>
        <strain evidence="1 2">NCTC12858</strain>
    </source>
</reference>
<proteinExistence type="predicted"/>
<keyword evidence="2" id="KW-1185">Reference proteome</keyword>
<dbReference type="Proteomes" id="UP000249300">
    <property type="component" value="Chromosome 1"/>
</dbReference>
<dbReference type="AlphaFoldDB" id="A0A2X4SGQ8"/>
<name>A0A2X4SGQ8_9PORP</name>
<accession>A0A2X4SGQ8</accession>